<dbReference type="PROSITE" id="PS50943">
    <property type="entry name" value="HTH_CROC1"/>
    <property type="match status" value="1"/>
</dbReference>
<dbReference type="STRING" id="465721.ACG33_04945"/>
<dbReference type="SMART" id="SM00530">
    <property type="entry name" value="HTH_XRE"/>
    <property type="match status" value="1"/>
</dbReference>
<sequence length="229" mass="25774">MRNEQFKAGRLSARLTQKQAAEALGVSQPYLSQLEKGQRPVTPELARAAVRLYRVPATALPLPEPLTEGNVADATQLARQLSGLGYPGFAHLRPRSTNPAAVVLEALLQKDLETRLTEALPWVLLKYPDLDWSWLVRHAKLLDVQNRLGFLIAVSKALATDRPEFESAFRQLSAVERQLDRARLAREDTLCRESMPTAERRWLKTHRSALARYWNLLTGLTADQLSYAP</sequence>
<organism evidence="2 3">
    <name type="scientific">Steroidobacter denitrificans</name>
    <dbReference type="NCBI Taxonomy" id="465721"/>
    <lineage>
        <taxon>Bacteria</taxon>
        <taxon>Pseudomonadati</taxon>
        <taxon>Pseudomonadota</taxon>
        <taxon>Gammaproteobacteria</taxon>
        <taxon>Steroidobacterales</taxon>
        <taxon>Steroidobacteraceae</taxon>
        <taxon>Steroidobacter</taxon>
    </lineage>
</organism>
<feature type="domain" description="HTH cro/C1-type" evidence="1">
    <location>
        <begin position="6"/>
        <end position="60"/>
    </location>
</feature>
<dbReference type="Pfam" id="PF13560">
    <property type="entry name" value="HTH_31"/>
    <property type="match status" value="1"/>
</dbReference>
<dbReference type="GO" id="GO:0003677">
    <property type="term" value="F:DNA binding"/>
    <property type="evidence" value="ECO:0007669"/>
    <property type="project" value="InterPro"/>
</dbReference>
<proteinExistence type="predicted"/>
<dbReference type="Proteomes" id="UP000070250">
    <property type="component" value="Chromosome"/>
</dbReference>
<name>A0A127F7N2_STEDE</name>
<dbReference type="SUPFAM" id="SSF47413">
    <property type="entry name" value="lambda repressor-like DNA-binding domains"/>
    <property type="match status" value="1"/>
</dbReference>
<reference evidence="2 3" key="1">
    <citation type="submission" date="2015-06" db="EMBL/GenBank/DDBJ databases">
        <title>A Comprehensive Approach to Explore the Metabolic and Phylogenetic Diversity of Bacterial Steroid Degradation in the Environment: Testosterone as an Example.</title>
        <authorList>
            <person name="Yang F.-C."/>
            <person name="Chen Y.-L."/>
            <person name="Yu C.-P."/>
            <person name="Tang S.-L."/>
            <person name="Wang P.-H."/>
            <person name="Ismail W."/>
            <person name="Wang C.-H."/>
            <person name="Yang C.-Y."/>
            <person name="Chiang Y.-R."/>
        </authorList>
    </citation>
    <scope>NUCLEOTIDE SEQUENCE [LARGE SCALE GENOMIC DNA]</scope>
    <source>
        <strain evidence="2 3">DSM 18526</strain>
    </source>
</reference>
<evidence type="ECO:0000313" key="3">
    <source>
        <dbReference type="Proteomes" id="UP000070250"/>
    </source>
</evidence>
<dbReference type="EMBL" id="CP011971">
    <property type="protein sequence ID" value="AMN46456.1"/>
    <property type="molecule type" value="Genomic_DNA"/>
</dbReference>
<dbReference type="InterPro" id="IPR010982">
    <property type="entry name" value="Lambda_DNA-bd_dom_sf"/>
</dbReference>
<evidence type="ECO:0000259" key="1">
    <source>
        <dbReference type="PROSITE" id="PS50943"/>
    </source>
</evidence>
<dbReference type="InterPro" id="IPR001387">
    <property type="entry name" value="Cro/C1-type_HTH"/>
</dbReference>
<protein>
    <recommendedName>
        <fullName evidence="1">HTH cro/C1-type domain-containing protein</fullName>
    </recommendedName>
</protein>
<keyword evidence="3" id="KW-1185">Reference proteome</keyword>
<evidence type="ECO:0000313" key="2">
    <source>
        <dbReference type="EMBL" id="AMN46456.1"/>
    </source>
</evidence>
<gene>
    <name evidence="2" type="ORF">ACG33_04945</name>
</gene>
<dbReference type="AlphaFoldDB" id="A0A127F7N2"/>
<accession>A0A127F7N2</accession>
<dbReference type="CDD" id="cd00093">
    <property type="entry name" value="HTH_XRE"/>
    <property type="match status" value="1"/>
</dbReference>
<dbReference type="KEGG" id="sdf:ACG33_04945"/>
<dbReference type="Gene3D" id="1.10.260.40">
    <property type="entry name" value="lambda repressor-like DNA-binding domains"/>
    <property type="match status" value="1"/>
</dbReference>